<evidence type="ECO:0000313" key="2">
    <source>
        <dbReference type="EMBL" id="KAI9632402.1"/>
    </source>
</evidence>
<sequence>MRPTWYPPMKHTASTRDRRGGKIKWHGKGFREDGELYIQLKRSYCIGPFSRTHSVNENCTMAEFWEELEWDVKSEEGFPLPEGLSLTFEAFRGKPLNDSQDQVKVHFDGGETVHAKVFDEDGSQWVLNVGYHHPIYIAATLPKLAELDLNMGQAPGWT</sequence>
<name>A0AA38H0B9_9TREE</name>
<dbReference type="RefSeq" id="XP_052942179.1">
    <property type="nucleotide sequence ID" value="XM_053091225.1"/>
</dbReference>
<dbReference type="Proteomes" id="UP001164286">
    <property type="component" value="Unassembled WGS sequence"/>
</dbReference>
<reference evidence="2" key="1">
    <citation type="journal article" date="2022" name="G3 (Bethesda)">
        <title>High quality genome of the basidiomycete yeast Dioszegia hungarica PDD-24b-2 isolated from cloud water.</title>
        <authorList>
            <person name="Jarrige D."/>
            <person name="Haridas S."/>
            <person name="Bleykasten-Grosshans C."/>
            <person name="Joly M."/>
            <person name="Nadalig T."/>
            <person name="Sancelme M."/>
            <person name="Vuilleumier S."/>
            <person name="Grigoriev I.V."/>
            <person name="Amato P."/>
            <person name="Bringel F."/>
        </authorList>
    </citation>
    <scope>NUCLEOTIDE SEQUENCE</scope>
    <source>
        <strain evidence="2">PDD-24b-2</strain>
    </source>
</reference>
<evidence type="ECO:0000256" key="1">
    <source>
        <dbReference type="SAM" id="MobiDB-lite"/>
    </source>
</evidence>
<dbReference type="GeneID" id="77730430"/>
<protein>
    <submittedName>
        <fullName evidence="2">Uncharacterized protein</fullName>
    </submittedName>
</protein>
<feature type="region of interest" description="Disordered" evidence="1">
    <location>
        <begin position="1"/>
        <end position="22"/>
    </location>
</feature>
<dbReference type="EMBL" id="JAKWFO010000014">
    <property type="protein sequence ID" value="KAI9632402.1"/>
    <property type="molecule type" value="Genomic_DNA"/>
</dbReference>
<accession>A0AA38H0B9</accession>
<proteinExistence type="predicted"/>
<organism evidence="2 3">
    <name type="scientific">Dioszegia hungarica</name>
    <dbReference type="NCBI Taxonomy" id="4972"/>
    <lineage>
        <taxon>Eukaryota</taxon>
        <taxon>Fungi</taxon>
        <taxon>Dikarya</taxon>
        <taxon>Basidiomycota</taxon>
        <taxon>Agaricomycotina</taxon>
        <taxon>Tremellomycetes</taxon>
        <taxon>Tremellales</taxon>
        <taxon>Bulleribasidiaceae</taxon>
        <taxon>Dioszegia</taxon>
    </lineage>
</organism>
<gene>
    <name evidence="2" type="ORF">MKK02DRAFT_40706</name>
</gene>
<keyword evidence="3" id="KW-1185">Reference proteome</keyword>
<dbReference type="AlphaFoldDB" id="A0AA38H0B9"/>
<comment type="caution">
    <text evidence="2">The sequence shown here is derived from an EMBL/GenBank/DDBJ whole genome shotgun (WGS) entry which is preliminary data.</text>
</comment>
<evidence type="ECO:0000313" key="3">
    <source>
        <dbReference type="Proteomes" id="UP001164286"/>
    </source>
</evidence>